<evidence type="ECO:0000313" key="5">
    <source>
        <dbReference type="EMBL" id="SDT59081.1"/>
    </source>
</evidence>
<feature type="domain" description="SsuA/THI5-like" evidence="4">
    <location>
        <begin position="48"/>
        <end position="253"/>
    </location>
</feature>
<evidence type="ECO:0000259" key="4">
    <source>
        <dbReference type="Pfam" id="PF09084"/>
    </source>
</evidence>
<reference evidence="6" key="1">
    <citation type="submission" date="2016-10" db="EMBL/GenBank/DDBJ databases">
        <authorList>
            <person name="Varghese N."/>
            <person name="Submissions S."/>
        </authorList>
    </citation>
    <scope>NUCLEOTIDE SEQUENCE [LARGE SCALE GENOMIC DNA]</scope>
    <source>
        <strain evidence="6">GAS369</strain>
    </source>
</reference>
<dbReference type="CDD" id="cd13561">
    <property type="entry name" value="PBP2_SsuA_like_4"/>
    <property type="match status" value="1"/>
</dbReference>
<accession>A0A1H2BLH2</accession>
<sequence>MDRRQFLTSTAGIALGGFAASAPAIAQAKTKVRAGYLHTVAVDGQIWTGMDRGFFDKQGLDLELRQFNTGLEIFQALIGGSLDVLATGAVLSNFPARGQGKVFLINDIEVATAQLWVRADQGIKSFADLKGKRIATATGTTAHVFLDKALRANKIDPKDVELLNQTMPAAVTSFISGAVPAVALWVPFNVTVREKVPGAVKLADASAYYPQAAIIGGWAAANDYYEPNKETLSKLIKGWAEANDYIIENSKEAMESLQKAHYSQTPLSDINEQFKAQKMFGSRDWKRLYSDGTVTNWLQQSTDFFMANAGIKDFTPASKYFDPSLYLKTIT</sequence>
<evidence type="ECO:0000256" key="2">
    <source>
        <dbReference type="ARBA" id="ARBA00010742"/>
    </source>
</evidence>
<organism evidence="5 6">
    <name type="scientific">Bradyrhizobium canariense</name>
    <dbReference type="NCBI Taxonomy" id="255045"/>
    <lineage>
        <taxon>Bacteria</taxon>
        <taxon>Pseudomonadati</taxon>
        <taxon>Pseudomonadota</taxon>
        <taxon>Alphaproteobacteria</taxon>
        <taxon>Hyphomicrobiales</taxon>
        <taxon>Nitrobacteraceae</taxon>
        <taxon>Bradyrhizobium</taxon>
    </lineage>
</organism>
<proteinExistence type="inferred from homology"/>
<gene>
    <name evidence="5" type="ORF">SAMN05444158_7312</name>
</gene>
<dbReference type="Gene3D" id="3.40.190.10">
    <property type="entry name" value="Periplasmic binding protein-like II"/>
    <property type="match status" value="2"/>
</dbReference>
<evidence type="ECO:0000256" key="1">
    <source>
        <dbReference type="ARBA" id="ARBA00004418"/>
    </source>
</evidence>
<dbReference type="PANTHER" id="PTHR30024">
    <property type="entry name" value="ALIPHATIC SULFONATES-BINDING PROTEIN-RELATED"/>
    <property type="match status" value="1"/>
</dbReference>
<keyword evidence="6" id="KW-1185">Reference proteome</keyword>
<dbReference type="PROSITE" id="PS51318">
    <property type="entry name" value="TAT"/>
    <property type="match status" value="1"/>
</dbReference>
<dbReference type="Pfam" id="PF09084">
    <property type="entry name" value="NMT1"/>
    <property type="match status" value="1"/>
</dbReference>
<dbReference type="InterPro" id="IPR006311">
    <property type="entry name" value="TAT_signal"/>
</dbReference>
<name>A0A1H2BLH2_9BRAD</name>
<protein>
    <submittedName>
        <fullName evidence="5">NitT/TauT family transport system substrate-binding protein</fullName>
    </submittedName>
</protein>
<dbReference type="EMBL" id="LT629750">
    <property type="protein sequence ID" value="SDT59081.1"/>
    <property type="molecule type" value="Genomic_DNA"/>
</dbReference>
<dbReference type="PANTHER" id="PTHR30024:SF47">
    <property type="entry name" value="TAURINE-BINDING PERIPLASMIC PROTEIN"/>
    <property type="match status" value="1"/>
</dbReference>
<dbReference type="RefSeq" id="WP_146690762.1">
    <property type="nucleotide sequence ID" value="NZ_LT629750.1"/>
</dbReference>
<comment type="subcellular location">
    <subcellularLocation>
        <location evidence="1">Periplasm</location>
    </subcellularLocation>
</comment>
<comment type="similarity">
    <text evidence="2">Belongs to the bacterial solute-binding protein SsuA/TauA family.</text>
</comment>
<evidence type="ECO:0000313" key="6">
    <source>
        <dbReference type="Proteomes" id="UP000243904"/>
    </source>
</evidence>
<dbReference type="AlphaFoldDB" id="A0A1H2BLH2"/>
<dbReference type="SUPFAM" id="SSF53850">
    <property type="entry name" value="Periplasmic binding protein-like II"/>
    <property type="match status" value="1"/>
</dbReference>
<dbReference type="InterPro" id="IPR015168">
    <property type="entry name" value="SsuA/THI5"/>
</dbReference>
<dbReference type="GO" id="GO:0042597">
    <property type="term" value="C:periplasmic space"/>
    <property type="evidence" value="ECO:0007669"/>
    <property type="project" value="UniProtKB-SubCell"/>
</dbReference>
<dbReference type="Proteomes" id="UP000243904">
    <property type="component" value="Chromosome I"/>
</dbReference>
<evidence type="ECO:0000256" key="3">
    <source>
        <dbReference type="ARBA" id="ARBA00022729"/>
    </source>
</evidence>
<keyword evidence="3" id="KW-0732">Signal</keyword>